<evidence type="ECO:0008006" key="3">
    <source>
        <dbReference type="Google" id="ProtNLM"/>
    </source>
</evidence>
<accession>A0ABD5VJ94</accession>
<dbReference type="RefSeq" id="WP_336351746.1">
    <property type="nucleotide sequence ID" value="NZ_JAZAQL010000004.1"/>
</dbReference>
<proteinExistence type="predicted"/>
<organism evidence="1 2">
    <name type="scientific">Halorubellus litoreus</name>
    <dbReference type="NCBI Taxonomy" id="755308"/>
    <lineage>
        <taxon>Archaea</taxon>
        <taxon>Methanobacteriati</taxon>
        <taxon>Methanobacteriota</taxon>
        <taxon>Stenosarchaea group</taxon>
        <taxon>Halobacteria</taxon>
        <taxon>Halobacteriales</taxon>
        <taxon>Halorubellaceae</taxon>
        <taxon>Halorubellus</taxon>
    </lineage>
</organism>
<dbReference type="EMBL" id="JBHSXN010000004">
    <property type="protein sequence ID" value="MFC6954803.1"/>
    <property type="molecule type" value="Genomic_DNA"/>
</dbReference>
<gene>
    <name evidence="1" type="ORF">ACFQGB_18200</name>
</gene>
<dbReference type="AlphaFoldDB" id="A0ABD5VJ94"/>
<reference evidence="1 2" key="1">
    <citation type="journal article" date="2019" name="Int. J. Syst. Evol. Microbiol.">
        <title>The Global Catalogue of Microorganisms (GCM) 10K type strain sequencing project: providing services to taxonomists for standard genome sequencing and annotation.</title>
        <authorList>
            <consortium name="The Broad Institute Genomics Platform"/>
            <consortium name="The Broad Institute Genome Sequencing Center for Infectious Disease"/>
            <person name="Wu L."/>
            <person name="Ma J."/>
        </authorList>
    </citation>
    <scope>NUCLEOTIDE SEQUENCE [LARGE SCALE GENOMIC DNA]</scope>
    <source>
        <strain evidence="1 2">GX26</strain>
    </source>
</reference>
<dbReference type="Proteomes" id="UP001596395">
    <property type="component" value="Unassembled WGS sequence"/>
</dbReference>
<protein>
    <recommendedName>
        <fullName evidence="3">Small CPxCG-related zinc finger protein</fullName>
    </recommendedName>
</protein>
<comment type="caution">
    <text evidence="1">The sequence shown here is derived from an EMBL/GenBank/DDBJ whole genome shotgun (WGS) entry which is preliminary data.</text>
</comment>
<name>A0ABD5VJ94_9EURY</name>
<sequence>MSDDFTCDRCQVRVVPDFQVIDAGGAHPLSTATAIKQCPDCGEVLAFT</sequence>
<evidence type="ECO:0000313" key="2">
    <source>
        <dbReference type="Proteomes" id="UP001596395"/>
    </source>
</evidence>
<evidence type="ECO:0000313" key="1">
    <source>
        <dbReference type="EMBL" id="MFC6954803.1"/>
    </source>
</evidence>
<keyword evidence="2" id="KW-1185">Reference proteome</keyword>